<feature type="compositionally biased region" description="Basic and acidic residues" evidence="1">
    <location>
        <begin position="20"/>
        <end position="44"/>
    </location>
</feature>
<evidence type="ECO:0000313" key="3">
    <source>
        <dbReference type="Proteomes" id="UP000307087"/>
    </source>
</evidence>
<organism evidence="2 3">
    <name type="scientific">Nocardioides caeni</name>
    <dbReference type="NCBI Taxonomy" id="574700"/>
    <lineage>
        <taxon>Bacteria</taxon>
        <taxon>Bacillati</taxon>
        <taxon>Actinomycetota</taxon>
        <taxon>Actinomycetes</taxon>
        <taxon>Propionibacteriales</taxon>
        <taxon>Nocardioidaceae</taxon>
        <taxon>Nocardioides</taxon>
    </lineage>
</organism>
<feature type="compositionally biased region" description="Basic and acidic residues" evidence="1">
    <location>
        <begin position="76"/>
        <end position="91"/>
    </location>
</feature>
<feature type="region of interest" description="Disordered" evidence="1">
    <location>
        <begin position="66"/>
        <end position="111"/>
    </location>
</feature>
<name>A0A4S8N066_9ACTN</name>
<protein>
    <submittedName>
        <fullName evidence="2">Uncharacterized protein</fullName>
    </submittedName>
</protein>
<keyword evidence="3" id="KW-1185">Reference proteome</keyword>
<dbReference type="RefSeq" id="WP_136564427.1">
    <property type="nucleotide sequence ID" value="NZ_BAABLS010000005.1"/>
</dbReference>
<dbReference type="EMBL" id="STGW01000023">
    <property type="protein sequence ID" value="THV08862.1"/>
    <property type="molecule type" value="Genomic_DNA"/>
</dbReference>
<evidence type="ECO:0000256" key="1">
    <source>
        <dbReference type="SAM" id="MobiDB-lite"/>
    </source>
</evidence>
<evidence type="ECO:0000313" key="2">
    <source>
        <dbReference type="EMBL" id="THV08862.1"/>
    </source>
</evidence>
<dbReference type="OrthoDB" id="3786079at2"/>
<proteinExistence type="predicted"/>
<comment type="caution">
    <text evidence="2">The sequence shown here is derived from an EMBL/GenBank/DDBJ whole genome shotgun (WGS) entry which is preliminary data.</text>
</comment>
<sequence length="250" mass="27003">MGWKDMARVGRDWAEAKKTELLTTDNRTRDDARAAGEEAERAGNREAVTSLLEGVLPEKWAQRITDARPENVAQRQAEHDAQEAAERRTRLEAAPTNPVELELSGGETGSLSAALPVTVEERPADPADADPDGPPPLAWLVVRVEAPEPVAFGTTTLSDLSVAVPSYAGPGRYDLVDLMRRGEAGEIGWWEAFDLYLSRAGEADDTTWYADLSGSAGPAWIEVEEGSLRLDLPLQSAVSAVRLVGTVAWS</sequence>
<feature type="region of interest" description="Disordered" evidence="1">
    <location>
        <begin position="20"/>
        <end position="46"/>
    </location>
</feature>
<dbReference type="Proteomes" id="UP000307087">
    <property type="component" value="Unassembled WGS sequence"/>
</dbReference>
<accession>A0A4S8N066</accession>
<dbReference type="AlphaFoldDB" id="A0A4S8N066"/>
<reference evidence="2 3" key="1">
    <citation type="journal article" date="2009" name="Int. J. Syst. Evol. Microbiol.">
        <title>Nocardioides caeni sp. nov., isolated from wastewater.</title>
        <authorList>
            <person name="Yoon J.H."/>
            <person name="Kang S.J."/>
            <person name="Park S."/>
            <person name="Kim W."/>
            <person name="Oh T.K."/>
        </authorList>
    </citation>
    <scope>NUCLEOTIDE SEQUENCE [LARGE SCALE GENOMIC DNA]</scope>
    <source>
        <strain evidence="2 3">DSM 23134</strain>
    </source>
</reference>
<gene>
    <name evidence="2" type="ORF">E9934_18735</name>
</gene>